<comment type="caution">
    <text evidence="1">The sequence shown here is derived from an EMBL/GenBank/DDBJ whole genome shotgun (WGS) entry which is preliminary data.</text>
</comment>
<name>A0A401Z4Y5_9ACTN</name>
<dbReference type="RefSeq" id="WP_126643474.1">
    <property type="nucleotide sequence ID" value="NZ_BIFH01000054.1"/>
</dbReference>
<dbReference type="OrthoDB" id="3369896at2"/>
<reference evidence="1 2" key="1">
    <citation type="submission" date="2018-12" db="EMBL/GenBank/DDBJ databases">
        <title>Draft genome sequence of Embleya hyalina NBRC 13850T.</title>
        <authorList>
            <person name="Komaki H."/>
            <person name="Hosoyama A."/>
            <person name="Kimura A."/>
            <person name="Ichikawa N."/>
            <person name="Tamura T."/>
        </authorList>
    </citation>
    <scope>NUCLEOTIDE SEQUENCE [LARGE SCALE GENOMIC DNA]</scope>
    <source>
        <strain evidence="1 2">NBRC 13850</strain>
    </source>
</reference>
<evidence type="ECO:0000313" key="1">
    <source>
        <dbReference type="EMBL" id="GCE01907.1"/>
    </source>
</evidence>
<keyword evidence="2" id="KW-1185">Reference proteome</keyword>
<gene>
    <name evidence="1" type="ORF">EHYA_09682</name>
</gene>
<organism evidence="1 2">
    <name type="scientific">Embleya hyalina</name>
    <dbReference type="NCBI Taxonomy" id="516124"/>
    <lineage>
        <taxon>Bacteria</taxon>
        <taxon>Bacillati</taxon>
        <taxon>Actinomycetota</taxon>
        <taxon>Actinomycetes</taxon>
        <taxon>Kitasatosporales</taxon>
        <taxon>Streptomycetaceae</taxon>
        <taxon>Embleya</taxon>
    </lineage>
</organism>
<keyword evidence="1" id="KW-0449">Lipoprotein</keyword>
<accession>A0A401Z4Y5</accession>
<dbReference type="Proteomes" id="UP000286931">
    <property type="component" value="Unassembled WGS sequence"/>
</dbReference>
<proteinExistence type="predicted"/>
<dbReference type="SUPFAM" id="SSF89392">
    <property type="entry name" value="Prokaryotic lipoproteins and lipoprotein localization factors"/>
    <property type="match status" value="1"/>
</dbReference>
<dbReference type="InterPro" id="IPR029046">
    <property type="entry name" value="LolA/LolB/LppX"/>
</dbReference>
<evidence type="ECO:0000313" key="2">
    <source>
        <dbReference type="Proteomes" id="UP000286931"/>
    </source>
</evidence>
<dbReference type="Gene3D" id="2.50.20.20">
    <property type="match status" value="1"/>
</dbReference>
<dbReference type="AlphaFoldDB" id="A0A401Z4Y5"/>
<protein>
    <submittedName>
        <fullName evidence="1">Putative lipoprotein</fullName>
    </submittedName>
</protein>
<dbReference type="EMBL" id="BIFH01000054">
    <property type="protein sequence ID" value="GCE01907.1"/>
    <property type="molecule type" value="Genomic_DNA"/>
</dbReference>
<dbReference type="PROSITE" id="PS51257">
    <property type="entry name" value="PROKAR_LIPOPROTEIN"/>
    <property type="match status" value="1"/>
</dbReference>
<sequence>MTGRVRPRLRRGLGTAVGGAVLLLVTAACGNGSGFGDRGLGEEAPSGGGGGGKAYAGAAAAVFAAVDKVHGTESVAITVQQKLPGGQGSNAQGAIKFGDAGGLRMTMSMPQGVVPGMPAKIETLVTPTAMYMNMGQALAADTGGKSWLKMDFTALGSMDKTGALAAVGELLNKGLGQQDPTSQLSLLKGSGDIAEVGREDLAGRPTVHYKGTVDMAKAGQLGAEALGLSAKTLESLRAANEAIGATSSTIEVWIDAKTDLPVRQSVRTPTKVGEVGSTVDYRDWGTRVDVTPPPASATVDFRELVDKERGGAEAA</sequence>